<accession>C0EK38</accession>
<sequence>MKATLNVNVGAMVLFDNKVCTITAVLDLDTYQLRANTTGATYQAQLADLFAFQAADIHHVDSVSESKWELAQQHFDVIEPLIRQSRYTKADVQARAAECGVHVSTVYRWLKMYRETGVLTGLTRKQRSDKGVTQISAEVEQIIQQVLEVDYLNIQRKSAQKIITEISRRCHEQNLPIPHTNTIRNRIQKIAPQIKMAKRLSRQAAEMKFLPLQGNFPNADYPLAVVQIDHTKLDIILVDDVYRKLIGRPWITLAIDVFSRMVTGFYVSFDPPSALSAGLCLSHSILPKESWLAKHEVKGRWAVWGLPRKIHLDNAKEFRGKVLEKACQQYGIEIEWRPVARPNFGGHIERLLGTILGEIHGVTGTTFSNTRERQDYDSEEKAALTLSEFETWLTVFITDVYHQRVHSALGMSPLAKWKLGVLGDDDSVGVGLPEKVADETLLRLT</sequence>
<proteinExistence type="predicted"/>
<dbReference type="GO" id="GO:0015074">
    <property type="term" value="P:DNA integration"/>
    <property type="evidence" value="ECO:0007669"/>
    <property type="project" value="InterPro"/>
</dbReference>
<dbReference type="Pfam" id="PF13384">
    <property type="entry name" value="HTH_23"/>
    <property type="match status" value="1"/>
</dbReference>
<reference evidence="2 3" key="1">
    <citation type="submission" date="2009-01" db="EMBL/GenBank/DDBJ databases">
        <authorList>
            <person name="Fulton L."/>
            <person name="Clifton S."/>
            <person name="Chinwalla A.T."/>
            <person name="Mitreva M."/>
            <person name="Sodergren E."/>
            <person name="Weinstock G."/>
            <person name="Clifton S."/>
            <person name="Dooling D.J."/>
            <person name="Fulton B."/>
            <person name="Minx P."/>
            <person name="Pepin K.H."/>
            <person name="Johnson M."/>
            <person name="Bhonagiri V."/>
            <person name="Nash W.E."/>
            <person name="Mardis E.R."/>
            <person name="Wilson R.K."/>
        </authorList>
    </citation>
    <scope>NUCLEOTIDE SEQUENCE [LARGE SCALE GENOMIC DNA]</scope>
    <source>
        <strain evidence="2 3">NRL30031/H210</strain>
    </source>
</reference>
<dbReference type="PROSITE" id="PS50994">
    <property type="entry name" value="INTEGRASE"/>
    <property type="match status" value="1"/>
</dbReference>
<protein>
    <submittedName>
        <fullName evidence="2">Integrase core domain protein</fullName>
    </submittedName>
</protein>
<dbReference type="GeneID" id="49972323"/>
<dbReference type="eggNOG" id="COG2801">
    <property type="taxonomic scope" value="Bacteria"/>
</dbReference>
<gene>
    <name evidence="2" type="ORF">NEIFLAOT_00280</name>
</gene>
<dbReference type="SUPFAM" id="SSF53098">
    <property type="entry name" value="Ribonuclease H-like"/>
    <property type="match status" value="1"/>
</dbReference>
<evidence type="ECO:0000313" key="2">
    <source>
        <dbReference type="EMBL" id="EEG34661.1"/>
    </source>
</evidence>
<dbReference type="RefSeq" id="WP_003679125.1">
    <property type="nucleotide sequence ID" value="NZ_ACEN01000005.1"/>
</dbReference>
<dbReference type="EMBL" id="ACEN01000005">
    <property type="protein sequence ID" value="EEG34661.1"/>
    <property type="molecule type" value="Genomic_DNA"/>
</dbReference>
<dbReference type="Proteomes" id="UP000004457">
    <property type="component" value="Unassembled WGS sequence"/>
</dbReference>
<feature type="domain" description="Integrase catalytic" evidence="1">
    <location>
        <begin position="218"/>
        <end position="421"/>
    </location>
</feature>
<dbReference type="SUPFAM" id="SSF46689">
    <property type="entry name" value="Homeodomain-like"/>
    <property type="match status" value="1"/>
</dbReference>
<comment type="caution">
    <text evidence="2">The sequence shown here is derived from an EMBL/GenBank/DDBJ whole genome shotgun (WGS) entry which is preliminary data.</text>
</comment>
<dbReference type="InterPro" id="IPR036397">
    <property type="entry name" value="RNaseH_sf"/>
</dbReference>
<dbReference type="Gene3D" id="3.30.420.10">
    <property type="entry name" value="Ribonuclease H-like superfamily/Ribonuclease H"/>
    <property type="match status" value="1"/>
</dbReference>
<evidence type="ECO:0000259" key="1">
    <source>
        <dbReference type="PROSITE" id="PS50994"/>
    </source>
</evidence>
<organism evidence="2 3">
    <name type="scientific">Neisseria flavescens NRL30031/H210</name>
    <dbReference type="NCBI Taxonomy" id="546264"/>
    <lineage>
        <taxon>Bacteria</taxon>
        <taxon>Pseudomonadati</taxon>
        <taxon>Pseudomonadota</taxon>
        <taxon>Betaproteobacteria</taxon>
        <taxon>Neisseriales</taxon>
        <taxon>Neisseriaceae</taxon>
        <taxon>Neisseria</taxon>
    </lineage>
</organism>
<evidence type="ECO:0000313" key="3">
    <source>
        <dbReference type="Proteomes" id="UP000004457"/>
    </source>
</evidence>
<dbReference type="AlphaFoldDB" id="C0EK38"/>
<dbReference type="InterPro" id="IPR012337">
    <property type="entry name" value="RNaseH-like_sf"/>
</dbReference>
<name>C0EK38_NEIFL</name>
<keyword evidence="3" id="KW-1185">Reference proteome</keyword>
<dbReference type="InterPro" id="IPR001584">
    <property type="entry name" value="Integrase_cat-core"/>
</dbReference>
<dbReference type="InterPro" id="IPR009057">
    <property type="entry name" value="Homeodomain-like_sf"/>
</dbReference>
<dbReference type="GO" id="GO:0003676">
    <property type="term" value="F:nucleic acid binding"/>
    <property type="evidence" value="ECO:0007669"/>
    <property type="project" value="InterPro"/>
</dbReference>